<dbReference type="STRING" id="559304.G8YEY8"/>
<reference evidence="5 6" key="1">
    <citation type="journal article" date="2012" name="G3 (Bethesda)">
        <title>Pichia sorbitophila, an interspecies yeast hybrid reveals early steps of genome resolution following polyploidization.</title>
        <authorList>
            <person name="Leh Louis V."/>
            <person name="Despons L."/>
            <person name="Friedrich A."/>
            <person name="Martin T."/>
            <person name="Durrens P."/>
            <person name="Casaregola S."/>
            <person name="Neuveglise C."/>
            <person name="Fairhead C."/>
            <person name="Marck C."/>
            <person name="Cruz J.A."/>
            <person name="Straub M.L."/>
            <person name="Kugler V."/>
            <person name="Sacerdot C."/>
            <person name="Uzunov Z."/>
            <person name="Thierry A."/>
            <person name="Weiss S."/>
            <person name="Bleykasten C."/>
            <person name="De Montigny J."/>
            <person name="Jacques N."/>
            <person name="Jung P."/>
            <person name="Lemaire M."/>
            <person name="Mallet S."/>
            <person name="Morel G."/>
            <person name="Richard G.F."/>
            <person name="Sarkar A."/>
            <person name="Savel G."/>
            <person name="Schacherer J."/>
            <person name="Seret M.L."/>
            <person name="Talla E."/>
            <person name="Samson G."/>
            <person name="Jubin C."/>
            <person name="Poulain J."/>
            <person name="Vacherie B."/>
            <person name="Barbe V."/>
            <person name="Pelletier E."/>
            <person name="Sherman D.J."/>
            <person name="Westhof E."/>
            <person name="Weissenbach J."/>
            <person name="Baret P.V."/>
            <person name="Wincker P."/>
            <person name="Gaillardin C."/>
            <person name="Dujon B."/>
            <person name="Souciet J.L."/>
        </authorList>
    </citation>
    <scope>NUCLEOTIDE SEQUENCE [LARGE SCALE GENOMIC DNA]</scope>
    <source>
        <strain evidence="6">ATCC MYA-4447 / BCRC 22081 / CBS 7064 / NBRC 10061 / NRRL Y-12695</strain>
    </source>
</reference>
<dbReference type="InterPro" id="IPR007175">
    <property type="entry name" value="Rpr2/Snm1/Rpp21"/>
</dbReference>
<sequence>MGAQKQNSKAPKSVPQVDGYARISYLYQASTQFSLDEKYSVLSRALARNMSLVAKKTVLRLSPHMKRTICKNCNTVLTPGLSMSLRMENKSRKKAPHNDVLVYECNHCKAEKRFPIGKDREHELYVDKHAVTR</sequence>
<comment type="similarity">
    <text evidence="4">Belongs to the eukaryotic/archaeal RNase P protein component 4 family.</text>
</comment>
<organism evidence="5 6">
    <name type="scientific">Pichia sorbitophila (strain ATCC MYA-4447 / BCRC 22081 / CBS 7064 / NBRC 10061 / NRRL Y-12695)</name>
    <name type="common">Hybrid yeast</name>
    <dbReference type="NCBI Taxonomy" id="559304"/>
    <lineage>
        <taxon>Eukaryota</taxon>
        <taxon>Fungi</taxon>
        <taxon>Dikarya</taxon>
        <taxon>Ascomycota</taxon>
        <taxon>Saccharomycotina</taxon>
        <taxon>Pichiomycetes</taxon>
        <taxon>Debaryomycetaceae</taxon>
        <taxon>Millerozyma</taxon>
    </lineage>
</organism>
<evidence type="ECO:0000256" key="3">
    <source>
        <dbReference type="ARBA" id="ARBA00022833"/>
    </source>
</evidence>
<evidence type="ECO:0000313" key="6">
    <source>
        <dbReference type="Proteomes" id="UP000005222"/>
    </source>
</evidence>
<proteinExistence type="inferred from homology"/>
<dbReference type="InParanoid" id="G8YEY8"/>
<dbReference type="HOGENOM" id="CLU_079140_4_0_1"/>
<dbReference type="Gene3D" id="6.20.50.20">
    <property type="match status" value="1"/>
</dbReference>
<dbReference type="OMA" id="DPKHLLW"/>
<dbReference type="OrthoDB" id="128536at2759"/>
<dbReference type="EMBL" id="FO082051">
    <property type="protein sequence ID" value="CCE81737.1"/>
    <property type="molecule type" value="Genomic_DNA"/>
</dbReference>
<dbReference type="PANTHER" id="PTHR14742:SF0">
    <property type="entry name" value="RIBONUCLEASE P PROTEIN SUBUNIT P21"/>
    <property type="match status" value="1"/>
</dbReference>
<gene>
    <name evidence="5" type="primary">Piso0_002403</name>
    <name evidence="5" type="ORF">GNLVRS01_PISO0I09424g</name>
</gene>
<dbReference type="PANTHER" id="PTHR14742">
    <property type="entry name" value="RIBONUCLEASE P SUBUNIT P21"/>
    <property type="match status" value="1"/>
</dbReference>
<evidence type="ECO:0000256" key="1">
    <source>
        <dbReference type="ARBA" id="ARBA00022694"/>
    </source>
</evidence>
<keyword evidence="6" id="KW-1185">Reference proteome</keyword>
<keyword evidence="3" id="KW-0862">Zinc</keyword>
<dbReference type="GO" id="GO:0005655">
    <property type="term" value="C:nucleolar ribonuclease P complex"/>
    <property type="evidence" value="ECO:0007669"/>
    <property type="project" value="TreeGrafter"/>
</dbReference>
<dbReference type="FunCoup" id="G8YEY8">
    <property type="interactions" value="44"/>
</dbReference>
<dbReference type="GO" id="GO:0008033">
    <property type="term" value="P:tRNA processing"/>
    <property type="evidence" value="ECO:0007669"/>
    <property type="project" value="UniProtKB-KW"/>
</dbReference>
<protein>
    <submittedName>
        <fullName evidence="5">Piso0_002403 protein</fullName>
    </submittedName>
</protein>
<dbReference type="eggNOG" id="KOG4394">
    <property type="taxonomic scope" value="Eukaryota"/>
</dbReference>
<evidence type="ECO:0000313" key="5">
    <source>
        <dbReference type="EMBL" id="CCE81737.1"/>
    </source>
</evidence>
<name>G8YEY8_PICSO</name>
<dbReference type="Proteomes" id="UP000005222">
    <property type="component" value="Chromosome I"/>
</dbReference>
<dbReference type="GO" id="GO:0046872">
    <property type="term" value="F:metal ion binding"/>
    <property type="evidence" value="ECO:0007669"/>
    <property type="project" value="UniProtKB-KW"/>
</dbReference>
<accession>G8YEY8</accession>
<keyword evidence="2" id="KW-0479">Metal-binding</keyword>
<dbReference type="Pfam" id="PF04032">
    <property type="entry name" value="Rpr2"/>
    <property type="match status" value="1"/>
</dbReference>
<keyword evidence="1" id="KW-0819">tRNA processing</keyword>
<evidence type="ECO:0000256" key="4">
    <source>
        <dbReference type="ARBA" id="ARBA00038402"/>
    </source>
</evidence>
<evidence type="ECO:0000256" key="2">
    <source>
        <dbReference type="ARBA" id="ARBA00022723"/>
    </source>
</evidence>
<dbReference type="AlphaFoldDB" id="G8YEY8"/>